<reference evidence="6" key="1">
    <citation type="submission" date="2023-09" db="UniProtKB">
        <authorList>
            <consortium name="Ensembl"/>
        </authorList>
    </citation>
    <scope>IDENTIFICATION</scope>
</reference>
<dbReference type="InterPro" id="IPR001611">
    <property type="entry name" value="Leu-rich_rpt"/>
</dbReference>
<dbReference type="Gene3D" id="3.80.10.10">
    <property type="entry name" value="Ribonuclease Inhibitor"/>
    <property type="match status" value="1"/>
</dbReference>
<evidence type="ECO:0000256" key="1">
    <source>
        <dbReference type="ARBA" id="ARBA00022614"/>
    </source>
</evidence>
<evidence type="ECO:0000256" key="3">
    <source>
        <dbReference type="ARBA" id="ARBA00022737"/>
    </source>
</evidence>
<name>A0A3B5A970_9TELE</name>
<protein>
    <recommendedName>
        <fullName evidence="5">LRRCT domain-containing protein</fullName>
    </recommendedName>
</protein>
<dbReference type="PROSITE" id="PS51450">
    <property type="entry name" value="LRR"/>
    <property type="match status" value="2"/>
</dbReference>
<dbReference type="InterPro" id="IPR000483">
    <property type="entry name" value="Cys-rich_flank_reg_C"/>
</dbReference>
<proteinExistence type="predicted"/>
<dbReference type="InterPro" id="IPR003591">
    <property type="entry name" value="Leu-rich_rpt_typical-subtyp"/>
</dbReference>
<organism evidence="6">
    <name type="scientific">Stegastes partitus</name>
    <name type="common">bicolor damselfish</name>
    <dbReference type="NCBI Taxonomy" id="144197"/>
    <lineage>
        <taxon>Eukaryota</taxon>
        <taxon>Metazoa</taxon>
        <taxon>Chordata</taxon>
        <taxon>Craniata</taxon>
        <taxon>Vertebrata</taxon>
        <taxon>Euteleostomi</taxon>
        <taxon>Actinopterygii</taxon>
        <taxon>Neopterygii</taxon>
        <taxon>Teleostei</taxon>
        <taxon>Neoteleostei</taxon>
        <taxon>Acanthomorphata</taxon>
        <taxon>Ovalentaria</taxon>
        <taxon>Pomacentridae</taxon>
        <taxon>Stegastes</taxon>
    </lineage>
</organism>
<evidence type="ECO:0000256" key="4">
    <source>
        <dbReference type="SAM" id="MobiDB-lite"/>
    </source>
</evidence>
<dbReference type="GeneTree" id="ENSGT00940000163073"/>
<accession>A0A3B5A970</accession>
<dbReference type="SMART" id="SM00082">
    <property type="entry name" value="LRRCT"/>
    <property type="match status" value="1"/>
</dbReference>
<dbReference type="InterPro" id="IPR050541">
    <property type="entry name" value="LRR_TM_domain-containing"/>
</dbReference>
<evidence type="ECO:0000313" key="6">
    <source>
        <dbReference type="Ensembl" id="ENSSPAP00000017968.1"/>
    </source>
</evidence>
<dbReference type="Ensembl" id="ENSSPAT00000018245.1">
    <property type="protein sequence ID" value="ENSSPAP00000017968.1"/>
    <property type="gene ID" value="ENSSPAG00000013578.1"/>
</dbReference>
<dbReference type="InterPro" id="IPR032675">
    <property type="entry name" value="LRR_dom_sf"/>
</dbReference>
<keyword evidence="2" id="KW-0732">Signal</keyword>
<keyword evidence="1" id="KW-0433">Leucine-rich repeat</keyword>
<dbReference type="Pfam" id="PF13855">
    <property type="entry name" value="LRR_8"/>
    <property type="match status" value="1"/>
</dbReference>
<feature type="compositionally biased region" description="Pro residues" evidence="4">
    <location>
        <begin position="309"/>
        <end position="323"/>
    </location>
</feature>
<dbReference type="SUPFAM" id="SSF52058">
    <property type="entry name" value="L domain-like"/>
    <property type="match status" value="1"/>
</dbReference>
<keyword evidence="3" id="KW-0677">Repeat</keyword>
<dbReference type="SMART" id="SM00369">
    <property type="entry name" value="LRR_TYP"/>
    <property type="match status" value="4"/>
</dbReference>
<feature type="region of interest" description="Disordered" evidence="4">
    <location>
        <begin position="290"/>
        <end position="323"/>
    </location>
</feature>
<dbReference type="GO" id="GO:0005886">
    <property type="term" value="C:plasma membrane"/>
    <property type="evidence" value="ECO:0007669"/>
    <property type="project" value="TreeGrafter"/>
</dbReference>
<dbReference type="SMART" id="SM00364">
    <property type="entry name" value="LRR_BAC"/>
    <property type="match status" value="3"/>
</dbReference>
<evidence type="ECO:0000256" key="2">
    <source>
        <dbReference type="ARBA" id="ARBA00022729"/>
    </source>
</evidence>
<dbReference type="STRING" id="144197.ENSSPAP00000017968"/>
<evidence type="ECO:0000259" key="5">
    <source>
        <dbReference type="SMART" id="SM00082"/>
    </source>
</evidence>
<sequence>MVAMQLFILLLILVSHVAMVAAVAGCHSDRDKDHRPRKNCTATGFSDVPAGLEPTTKVLLFPNNLFSSLSWASFQVFTEIHEIDLTGNKVPAVTPSAAAVLPSLSVLRLGSNQLKSLPAGCFSACPALTELYLENNAISSLSDGTFSGLSKLEILDLTSNHIQVLPALMLHPLPAIETIYLESNKIRVMPDDWFSKKEEVPYLFLSANPWACSCSLGYLRRYLEDYELNVYVRDGPIVSIDVDSVVCDSPTRHKGKPVMSLEESDFCSPATEPGPNGDFYWTTVAAALNDPTTNAPPPPTTIPLVTTTTPPPTAPPPPSTTTT</sequence>
<feature type="domain" description="LRRCT" evidence="5">
    <location>
        <begin position="208"/>
        <end position="269"/>
    </location>
</feature>
<dbReference type="PANTHER" id="PTHR24369:SF157">
    <property type="entry name" value="LRRCT DOMAIN-CONTAINING PROTEIN"/>
    <property type="match status" value="1"/>
</dbReference>
<dbReference type="AlphaFoldDB" id="A0A3B5A970"/>
<dbReference type="PANTHER" id="PTHR24369">
    <property type="entry name" value="ANTIGEN BSP, PUTATIVE-RELATED"/>
    <property type="match status" value="1"/>
</dbReference>